<evidence type="ECO:0000313" key="2">
    <source>
        <dbReference type="Proteomes" id="UP000494205"/>
    </source>
</evidence>
<dbReference type="AlphaFoldDB" id="A0A6J4ZXX0"/>
<reference evidence="1 2" key="1">
    <citation type="submission" date="2020-04" db="EMBL/GenBank/DDBJ databases">
        <authorList>
            <person name="De Canck E."/>
        </authorList>
    </citation>
    <scope>NUCLEOTIDE SEQUENCE [LARGE SCALE GENOMIC DNA]</scope>
    <source>
        <strain evidence="1 2">LMG 27174</strain>
    </source>
</reference>
<dbReference type="EMBL" id="CADIJZ010000002">
    <property type="protein sequence ID" value="CAB3645777.1"/>
    <property type="molecule type" value="Genomic_DNA"/>
</dbReference>
<evidence type="ECO:0000313" key="1">
    <source>
        <dbReference type="EMBL" id="CAB3645777.1"/>
    </source>
</evidence>
<gene>
    <name evidence="1" type="ORF">LMG27174_00844</name>
</gene>
<proteinExistence type="predicted"/>
<name>A0A6J4ZXX0_9BURK</name>
<protein>
    <submittedName>
        <fullName evidence="1">Uncharacterized protein</fullName>
    </submittedName>
</protein>
<sequence>MRPRAYKLDDDLERPFMAELSQTIGHRLADQVQTFTHEGRGSPALSVNLPPPLGVNLIVGVNPLRAIHVERYSLAFLGIDTHRMLLFDSRNHRRLFKTSFDPRTAGDFFCLSLDHPTSLLPP</sequence>
<accession>A0A6J4ZXX0</accession>
<organism evidence="1 2">
    <name type="scientific">Paraburkholderia rhynchosiae</name>
    <dbReference type="NCBI Taxonomy" id="487049"/>
    <lineage>
        <taxon>Bacteria</taxon>
        <taxon>Pseudomonadati</taxon>
        <taxon>Pseudomonadota</taxon>
        <taxon>Betaproteobacteria</taxon>
        <taxon>Burkholderiales</taxon>
        <taxon>Burkholderiaceae</taxon>
        <taxon>Paraburkholderia</taxon>
    </lineage>
</organism>
<dbReference type="Proteomes" id="UP000494205">
    <property type="component" value="Unassembled WGS sequence"/>
</dbReference>